<dbReference type="EMBL" id="MIZA01000001">
    <property type="protein sequence ID" value="OIR21186.1"/>
    <property type="molecule type" value="Genomic_DNA"/>
</dbReference>
<name>A0A1J5TJQ3_9ARCH</name>
<dbReference type="AlphaFoldDB" id="A0A1J5TJQ3"/>
<dbReference type="InterPro" id="IPR029063">
    <property type="entry name" value="SAM-dependent_MTases_sf"/>
</dbReference>
<protein>
    <submittedName>
        <fullName evidence="1">Nodulation protein S NodS</fullName>
    </submittedName>
</protein>
<dbReference type="PANTHER" id="PTHR43861">
    <property type="entry name" value="TRANS-ACONITATE 2-METHYLTRANSFERASE-RELATED"/>
    <property type="match status" value="1"/>
</dbReference>
<organism evidence="1 2">
    <name type="scientific">Marine Group III euryarchaeote CG-Epi1</name>
    <dbReference type="NCBI Taxonomy" id="1888995"/>
    <lineage>
        <taxon>Archaea</taxon>
        <taxon>Methanobacteriati</taxon>
        <taxon>Thermoplasmatota</taxon>
        <taxon>Thermoplasmata</taxon>
        <taxon>Candidatus Thermoprofundales</taxon>
    </lineage>
</organism>
<sequence length="203" mass="23523">MQHPTKVFDEWATLGKDKGMEISHAASVSEILDYALSRLKAESNYFTFLDFGCGNGWVADQISKKDNCSLSIGVDGAENMILNAKNRKSEAVYYLDDLNSFKSDKKFDLIFSMEVLYYLENPLIVIERIKNMLNPKGRFIMGIDHYFENDECHDWQEKVGTRMHMFKEEEWLDFFAKSDYKNIFSWRANSNDWAGTLSITGTK</sequence>
<dbReference type="Pfam" id="PF13489">
    <property type="entry name" value="Methyltransf_23"/>
    <property type="match status" value="1"/>
</dbReference>
<evidence type="ECO:0000313" key="2">
    <source>
        <dbReference type="Proteomes" id="UP000183080"/>
    </source>
</evidence>
<accession>A0A1J5TJQ3</accession>
<dbReference type="Proteomes" id="UP000183080">
    <property type="component" value="Unassembled WGS sequence"/>
</dbReference>
<dbReference type="Gene3D" id="3.40.50.150">
    <property type="entry name" value="Vaccinia Virus protein VP39"/>
    <property type="match status" value="1"/>
</dbReference>
<dbReference type="STRING" id="1888995.BD935_00175"/>
<reference evidence="1 2" key="1">
    <citation type="submission" date="2016-08" db="EMBL/GenBank/DDBJ databases">
        <title>New Insights into Marine Group III Euryarchaeota, from dark to light.</title>
        <authorList>
            <person name="Haro-Moreno J.M."/>
            <person name="Rodriguez-Valera F."/>
            <person name="Lopez-Garcia P."/>
            <person name="Moreira D."/>
            <person name="Martin-Cuadrado A.B."/>
        </authorList>
    </citation>
    <scope>NUCLEOTIDE SEQUENCE [LARGE SCALE GENOMIC DNA]</scope>
    <source>
        <strain evidence="1">CG-Epi1</strain>
    </source>
</reference>
<dbReference type="SUPFAM" id="SSF53335">
    <property type="entry name" value="S-adenosyl-L-methionine-dependent methyltransferases"/>
    <property type="match status" value="1"/>
</dbReference>
<evidence type="ECO:0000313" key="1">
    <source>
        <dbReference type="EMBL" id="OIR21186.1"/>
    </source>
</evidence>
<gene>
    <name evidence="1" type="ORF">BD935_00175</name>
</gene>
<comment type="caution">
    <text evidence="1">The sequence shown here is derived from an EMBL/GenBank/DDBJ whole genome shotgun (WGS) entry which is preliminary data.</text>
</comment>
<dbReference type="CDD" id="cd02440">
    <property type="entry name" value="AdoMet_MTases"/>
    <property type="match status" value="1"/>
</dbReference>
<proteinExistence type="predicted"/>